<name>A0A974SRH6_9RHOO</name>
<gene>
    <name evidence="3" type="ORF">IWH25_06530</name>
</gene>
<dbReference type="NCBIfam" id="TIGR01616">
    <property type="entry name" value="nitro_assoc"/>
    <property type="match status" value="1"/>
</dbReference>
<dbReference type="InterPro" id="IPR006660">
    <property type="entry name" value="Arsenate_reductase-like"/>
</dbReference>
<comment type="similarity">
    <text evidence="1 2">Belongs to the ArsC family.</text>
</comment>
<dbReference type="InterPro" id="IPR036249">
    <property type="entry name" value="Thioredoxin-like_sf"/>
</dbReference>
<dbReference type="PANTHER" id="PTHR30041:SF8">
    <property type="entry name" value="PROTEIN YFFB"/>
    <property type="match status" value="1"/>
</dbReference>
<dbReference type="KEGG" id="ares:IWH25_06530"/>
<protein>
    <recommendedName>
        <fullName evidence="5">Nitrogenase-associated protein</fullName>
    </recommendedName>
</protein>
<dbReference type="RefSeq" id="WP_203388519.1">
    <property type="nucleotide sequence ID" value="NZ_CP064781.1"/>
</dbReference>
<evidence type="ECO:0000256" key="2">
    <source>
        <dbReference type="PROSITE-ProRule" id="PRU01282"/>
    </source>
</evidence>
<evidence type="ECO:0000313" key="4">
    <source>
        <dbReference type="Proteomes" id="UP000663444"/>
    </source>
</evidence>
<keyword evidence="4" id="KW-1185">Reference proteome</keyword>
<dbReference type="EMBL" id="CP064781">
    <property type="protein sequence ID" value="QRJ64993.1"/>
    <property type="molecule type" value="Genomic_DNA"/>
</dbReference>
<evidence type="ECO:0000256" key="1">
    <source>
        <dbReference type="ARBA" id="ARBA00007198"/>
    </source>
</evidence>
<accession>A0A974SRH6</accession>
<organism evidence="3 4">
    <name type="scientific">Azospira restricta</name>
    <dbReference type="NCBI Taxonomy" id="404405"/>
    <lineage>
        <taxon>Bacteria</taxon>
        <taxon>Pseudomonadati</taxon>
        <taxon>Pseudomonadota</taxon>
        <taxon>Betaproteobacteria</taxon>
        <taxon>Rhodocyclales</taxon>
        <taxon>Rhodocyclaceae</taxon>
        <taxon>Azospira</taxon>
    </lineage>
</organism>
<dbReference type="Pfam" id="PF03960">
    <property type="entry name" value="ArsC"/>
    <property type="match status" value="1"/>
</dbReference>
<dbReference type="Gene3D" id="3.40.30.10">
    <property type="entry name" value="Glutaredoxin"/>
    <property type="match status" value="1"/>
</dbReference>
<evidence type="ECO:0008006" key="5">
    <source>
        <dbReference type="Google" id="ProtNLM"/>
    </source>
</evidence>
<dbReference type="PROSITE" id="PS51353">
    <property type="entry name" value="ARSC"/>
    <property type="match status" value="1"/>
</dbReference>
<proteinExistence type="inferred from homology"/>
<dbReference type="SUPFAM" id="SSF52833">
    <property type="entry name" value="Thioredoxin-like"/>
    <property type="match status" value="1"/>
</dbReference>
<dbReference type="PANTHER" id="PTHR30041">
    <property type="entry name" value="ARSENATE REDUCTASE"/>
    <property type="match status" value="1"/>
</dbReference>
<evidence type="ECO:0000313" key="3">
    <source>
        <dbReference type="EMBL" id="QRJ64993.1"/>
    </source>
</evidence>
<dbReference type="Proteomes" id="UP000663444">
    <property type="component" value="Chromosome"/>
</dbReference>
<sequence length="143" mass="15057">MARVVFYGKPGCRGNARQRALLVAAGHAVEFRDLLATPWSAERLLAFLGPLPVAEWFNRSAPALKSGEVVPENLGFEAALRLLLADPLLIRRPLLEAGGERRVGFDPAALDAWIGLNGAAVPADLGEGCAAGDDGDRCATPAD</sequence>
<reference evidence="3" key="1">
    <citation type="submission" date="2020-11" db="EMBL/GenBank/DDBJ databases">
        <title>Azospira restricta DSM 18626 genome sequence.</title>
        <authorList>
            <person name="Moe W.M."/>
        </authorList>
    </citation>
    <scope>NUCLEOTIDE SEQUENCE</scope>
    <source>
        <strain evidence="3">DSM 18626</strain>
    </source>
</reference>
<dbReference type="InterPro" id="IPR006503">
    <property type="entry name" value="Nase-assoc"/>
</dbReference>
<dbReference type="AlphaFoldDB" id="A0A974SRH6"/>